<keyword evidence="3" id="KW-1185">Reference proteome</keyword>
<name>A0AA39WBI2_9PEZI</name>
<evidence type="ECO:0000256" key="1">
    <source>
        <dbReference type="SAM" id="Phobius"/>
    </source>
</evidence>
<dbReference type="AlphaFoldDB" id="A0AA39WBI2"/>
<protein>
    <submittedName>
        <fullName evidence="2">Uncharacterized protein</fullName>
    </submittedName>
</protein>
<comment type="caution">
    <text evidence="2">The sequence shown here is derived from an EMBL/GenBank/DDBJ whole genome shotgun (WGS) entry which is preliminary data.</text>
</comment>
<feature type="transmembrane region" description="Helical" evidence="1">
    <location>
        <begin position="51"/>
        <end position="72"/>
    </location>
</feature>
<dbReference type="EMBL" id="JAULSR010000009">
    <property type="protein sequence ID" value="KAK0612328.1"/>
    <property type="molecule type" value="Genomic_DNA"/>
</dbReference>
<sequence>MEERRICCPFVFVSRSLLGLGLGLAFGGGGGGGGASGPADAGGGAIAFPRLNIFLALLAVLLTAVMSLLVRLSMSGAGVEKLIGPARDVRRGAPDAEDEGMLPAQSRTRARMLLPEQRDWRAWRAWRAWRDCKTWNWHLDRPVPRGAGRCQQAVIGPAAASGPATVVWHQQKGRPFAQRSCFQVQLPTVVWSTCCLSVSVSVSVRMVIERVERAYEML</sequence>
<proteinExistence type="predicted"/>
<gene>
    <name evidence="2" type="ORF">B0T17DRAFT_403137</name>
</gene>
<keyword evidence="1" id="KW-1133">Transmembrane helix</keyword>
<dbReference type="Proteomes" id="UP001174934">
    <property type="component" value="Unassembled WGS sequence"/>
</dbReference>
<keyword evidence="1" id="KW-0472">Membrane</keyword>
<organism evidence="2 3">
    <name type="scientific">Bombardia bombarda</name>
    <dbReference type="NCBI Taxonomy" id="252184"/>
    <lineage>
        <taxon>Eukaryota</taxon>
        <taxon>Fungi</taxon>
        <taxon>Dikarya</taxon>
        <taxon>Ascomycota</taxon>
        <taxon>Pezizomycotina</taxon>
        <taxon>Sordariomycetes</taxon>
        <taxon>Sordariomycetidae</taxon>
        <taxon>Sordariales</taxon>
        <taxon>Lasiosphaeriaceae</taxon>
        <taxon>Bombardia</taxon>
    </lineage>
</organism>
<keyword evidence="1" id="KW-0812">Transmembrane</keyword>
<evidence type="ECO:0000313" key="3">
    <source>
        <dbReference type="Proteomes" id="UP001174934"/>
    </source>
</evidence>
<feature type="transmembrane region" description="Helical" evidence="1">
    <location>
        <begin position="12"/>
        <end position="31"/>
    </location>
</feature>
<reference evidence="2" key="1">
    <citation type="submission" date="2023-06" db="EMBL/GenBank/DDBJ databases">
        <title>Genome-scale phylogeny and comparative genomics of the fungal order Sordariales.</title>
        <authorList>
            <consortium name="Lawrence Berkeley National Laboratory"/>
            <person name="Hensen N."/>
            <person name="Bonometti L."/>
            <person name="Westerberg I."/>
            <person name="Brannstrom I.O."/>
            <person name="Guillou S."/>
            <person name="Cros-Aarteil S."/>
            <person name="Calhoun S."/>
            <person name="Haridas S."/>
            <person name="Kuo A."/>
            <person name="Mondo S."/>
            <person name="Pangilinan J."/>
            <person name="Riley R."/>
            <person name="LaButti K."/>
            <person name="Andreopoulos B."/>
            <person name="Lipzen A."/>
            <person name="Chen C."/>
            <person name="Yanf M."/>
            <person name="Daum C."/>
            <person name="Ng V."/>
            <person name="Clum A."/>
            <person name="Steindorff A."/>
            <person name="Ohm R."/>
            <person name="Martin F."/>
            <person name="Silar P."/>
            <person name="Natvig D."/>
            <person name="Lalanne C."/>
            <person name="Gautier V."/>
            <person name="Ament-velasquez S.L."/>
            <person name="Kruys A."/>
            <person name="Hutchinson M.I."/>
            <person name="Powell A.J."/>
            <person name="Barry K."/>
            <person name="Miller A.N."/>
            <person name="Grigoriev I.V."/>
            <person name="Debuchy R."/>
            <person name="Gladieux P."/>
            <person name="Thoren M.H."/>
            <person name="Johannesson H."/>
        </authorList>
    </citation>
    <scope>NUCLEOTIDE SEQUENCE</scope>
    <source>
        <strain evidence="2">SMH3391-2</strain>
    </source>
</reference>
<evidence type="ECO:0000313" key="2">
    <source>
        <dbReference type="EMBL" id="KAK0612328.1"/>
    </source>
</evidence>
<accession>A0AA39WBI2</accession>